<organism evidence="1">
    <name type="scientific">Psilocybe cubensis</name>
    <name type="common">Psychedelic mushroom</name>
    <name type="synonym">Stropharia cubensis</name>
    <dbReference type="NCBI Taxonomy" id="181762"/>
    <lineage>
        <taxon>Eukaryota</taxon>
        <taxon>Fungi</taxon>
        <taxon>Dikarya</taxon>
        <taxon>Basidiomycota</taxon>
        <taxon>Agaricomycotina</taxon>
        <taxon>Agaricomycetes</taxon>
        <taxon>Agaricomycetidae</taxon>
        <taxon>Agaricales</taxon>
        <taxon>Agaricineae</taxon>
        <taxon>Strophariaceae</taxon>
        <taxon>Psilocybe</taxon>
    </lineage>
</organism>
<reference evidence="1" key="1">
    <citation type="submission" date="2021-02" db="EMBL/GenBank/DDBJ databases">
        <title>Psilocybe cubensis genome.</title>
        <authorList>
            <person name="Mckernan K.J."/>
            <person name="Crawford S."/>
            <person name="Trippe A."/>
            <person name="Kane L.T."/>
            <person name="Mclaughlin S."/>
        </authorList>
    </citation>
    <scope>NUCLEOTIDE SEQUENCE [LARGE SCALE GENOMIC DNA]</scope>
    <source>
        <strain evidence="1">MGC-MH-2018</strain>
    </source>
</reference>
<sequence>MSAPTSLVPGNYVIFAEDPSNTVKTGTLVNGRSNFAVTCPLSSGGNCTITTLATTSSASPTQIWLVTGDGMILSKSSSTGQLAQSPTFYMSYSNNSPNIVTTSAPASPAPTTKFVAQVSQCVSSSQPVAHAELMAASNKGDTTTYLATLMTTDLTDQFWTVDDLQNNDIVKANTARSAKNWVFVPV</sequence>
<dbReference type="EMBL" id="JAFIQS010000013">
    <property type="protein sequence ID" value="KAG5163813.1"/>
    <property type="molecule type" value="Genomic_DNA"/>
</dbReference>
<accession>A0A8H7XQB4</accession>
<protein>
    <submittedName>
        <fullName evidence="1">Uncharacterized protein</fullName>
    </submittedName>
</protein>
<gene>
    <name evidence="1" type="ORF">JR316_011004</name>
</gene>
<dbReference type="AlphaFoldDB" id="A0A8H7XQB4"/>
<comment type="caution">
    <text evidence="1">The sequence shown here is derived from an EMBL/GenBank/DDBJ whole genome shotgun (WGS) entry which is preliminary data.</text>
</comment>
<evidence type="ECO:0000313" key="1">
    <source>
        <dbReference type="EMBL" id="KAG5163813.1"/>
    </source>
</evidence>
<name>A0A8H7XQB4_PSICU</name>
<proteinExistence type="predicted"/>